<keyword evidence="2" id="KW-1185">Reference proteome</keyword>
<gene>
    <name evidence="1" type="primary">g3267</name>
    <name evidence="1" type="ORF">VP750_LOCUS2790</name>
</gene>
<proteinExistence type="predicted"/>
<reference evidence="1 2" key="1">
    <citation type="submission" date="2024-06" db="EMBL/GenBank/DDBJ databases">
        <authorList>
            <person name="Kraege A."/>
            <person name="Thomma B."/>
        </authorList>
    </citation>
    <scope>NUCLEOTIDE SEQUENCE [LARGE SCALE GENOMIC DNA]</scope>
</reference>
<sequence length="260" mass="27771">MGAAIETMVPGWKPALPNNACNPTWIAKVGACVRHWLWGWGAGANGKALNVCCHEVGVAYSDFLQALINPPESLIDEFVIASMAPGTGLDALMVLLCTRLIPVQVHDMPSDAKSKYQAVTRALVAAAVQLPDIDCGPLRLLGREGATFGRMIYAIQSQLSTPLIVAFDGMQAVDSKKYERLFPSIPKKYPGGTPSAMLEHKARVFLGVVHAALTGRPHLFYIALGKSRDLAALGRPGSLVLGEPPTYNTSVVLLKGTKAK</sequence>
<evidence type="ECO:0000313" key="2">
    <source>
        <dbReference type="Proteomes" id="UP001497392"/>
    </source>
</evidence>
<name>A0ABP1FMF0_9CHLO</name>
<dbReference type="EMBL" id="CAXHTA020000005">
    <property type="protein sequence ID" value="CAL5221131.1"/>
    <property type="molecule type" value="Genomic_DNA"/>
</dbReference>
<dbReference type="Proteomes" id="UP001497392">
    <property type="component" value="Unassembled WGS sequence"/>
</dbReference>
<organism evidence="1 2">
    <name type="scientific">Coccomyxa viridis</name>
    <dbReference type="NCBI Taxonomy" id="1274662"/>
    <lineage>
        <taxon>Eukaryota</taxon>
        <taxon>Viridiplantae</taxon>
        <taxon>Chlorophyta</taxon>
        <taxon>core chlorophytes</taxon>
        <taxon>Trebouxiophyceae</taxon>
        <taxon>Trebouxiophyceae incertae sedis</taxon>
        <taxon>Coccomyxaceae</taxon>
        <taxon>Coccomyxa</taxon>
    </lineage>
</organism>
<accession>A0ABP1FMF0</accession>
<protein>
    <submittedName>
        <fullName evidence="1">G3267 protein</fullName>
    </submittedName>
</protein>
<comment type="caution">
    <text evidence="1">The sequence shown here is derived from an EMBL/GenBank/DDBJ whole genome shotgun (WGS) entry which is preliminary data.</text>
</comment>
<evidence type="ECO:0000313" key="1">
    <source>
        <dbReference type="EMBL" id="CAL5221131.1"/>
    </source>
</evidence>